<evidence type="ECO:0000256" key="1">
    <source>
        <dbReference type="SAM" id="MobiDB-lite"/>
    </source>
</evidence>
<proteinExistence type="predicted"/>
<name>A0A1E1LJJ8_9HELO</name>
<dbReference type="EMBL" id="FJUX01000131">
    <property type="protein sequence ID" value="CZT10677.1"/>
    <property type="molecule type" value="Genomic_DNA"/>
</dbReference>
<evidence type="ECO:0000313" key="2">
    <source>
        <dbReference type="EMBL" id="CZT10677.1"/>
    </source>
</evidence>
<dbReference type="AlphaFoldDB" id="A0A1E1LJJ8"/>
<organism evidence="2 3">
    <name type="scientific">Rhynchosporium agropyri</name>
    <dbReference type="NCBI Taxonomy" id="914238"/>
    <lineage>
        <taxon>Eukaryota</taxon>
        <taxon>Fungi</taxon>
        <taxon>Dikarya</taxon>
        <taxon>Ascomycota</taxon>
        <taxon>Pezizomycotina</taxon>
        <taxon>Leotiomycetes</taxon>
        <taxon>Helotiales</taxon>
        <taxon>Ploettnerulaceae</taxon>
        <taxon>Rhynchosporium</taxon>
    </lineage>
</organism>
<sequence>MTEQNNRGSLGGPSSATYLPPQNQADDETSYLIAFTIFNQYTSNRPNRVDGTKSIFRDNIDIYHAEPSHRPPIVSRKLRVIRLNPSSTNFTRLRTKIEALFTFQDRNELIPSWAIREI</sequence>
<gene>
    <name evidence="2" type="ORF">RAG0_15093</name>
</gene>
<dbReference type="Proteomes" id="UP000178912">
    <property type="component" value="Unassembled WGS sequence"/>
</dbReference>
<protein>
    <submittedName>
        <fullName evidence="2">Uncharacterized protein</fullName>
    </submittedName>
</protein>
<feature type="region of interest" description="Disordered" evidence="1">
    <location>
        <begin position="1"/>
        <end position="23"/>
    </location>
</feature>
<accession>A0A1E1LJJ8</accession>
<keyword evidence="3" id="KW-1185">Reference proteome</keyword>
<evidence type="ECO:0000313" key="3">
    <source>
        <dbReference type="Proteomes" id="UP000178912"/>
    </source>
</evidence>
<reference evidence="3" key="1">
    <citation type="submission" date="2016-03" db="EMBL/GenBank/DDBJ databases">
        <authorList>
            <person name="Guldener U."/>
        </authorList>
    </citation>
    <scope>NUCLEOTIDE SEQUENCE [LARGE SCALE GENOMIC DNA]</scope>
    <source>
        <strain evidence="3">04CH-RAC-A.6.1</strain>
    </source>
</reference>